<name>A0A8S1MVT9_9CILI</name>
<organism evidence="1 2">
    <name type="scientific">Paramecium sonneborni</name>
    <dbReference type="NCBI Taxonomy" id="65129"/>
    <lineage>
        <taxon>Eukaryota</taxon>
        <taxon>Sar</taxon>
        <taxon>Alveolata</taxon>
        <taxon>Ciliophora</taxon>
        <taxon>Intramacronucleata</taxon>
        <taxon>Oligohymenophorea</taxon>
        <taxon>Peniculida</taxon>
        <taxon>Parameciidae</taxon>
        <taxon>Paramecium</taxon>
    </lineage>
</organism>
<reference evidence="1" key="1">
    <citation type="submission" date="2021-01" db="EMBL/GenBank/DDBJ databases">
        <authorList>
            <consortium name="Genoscope - CEA"/>
            <person name="William W."/>
        </authorList>
    </citation>
    <scope>NUCLEOTIDE SEQUENCE</scope>
</reference>
<dbReference type="OrthoDB" id="10506488at2759"/>
<evidence type="ECO:0000313" key="2">
    <source>
        <dbReference type="Proteomes" id="UP000692954"/>
    </source>
</evidence>
<dbReference type="EMBL" id="CAJJDN010000046">
    <property type="protein sequence ID" value="CAD8084310.1"/>
    <property type="molecule type" value="Genomic_DNA"/>
</dbReference>
<proteinExistence type="predicted"/>
<comment type="caution">
    <text evidence="1">The sequence shown here is derived from an EMBL/GenBank/DDBJ whole genome shotgun (WGS) entry which is preliminary data.</text>
</comment>
<sequence>MDIYNNDQFLDLSSQYEYQENSQGLFHFIATDQDRRNSTYEDNMNNDLQVQNGERPMTKNEIVNNQNFFNRNETPLTQNQTNENNKKKNRTLKPEIESILPGESKNLSKCYGRQLQQFIQNVIRNTKDSKLKQLIEDKDIQQFLSINPDKIRKFDLNQFVNSPKGRIFSKEFFDQCLWAIGIVKESKTHVNPLFRYNIEIFCETIKKQIKINE</sequence>
<dbReference type="AlphaFoldDB" id="A0A8S1MVT9"/>
<evidence type="ECO:0000313" key="1">
    <source>
        <dbReference type="EMBL" id="CAD8084310.1"/>
    </source>
</evidence>
<protein>
    <submittedName>
        <fullName evidence="1">Uncharacterized protein</fullName>
    </submittedName>
</protein>
<dbReference type="Proteomes" id="UP000692954">
    <property type="component" value="Unassembled WGS sequence"/>
</dbReference>
<accession>A0A8S1MVT9</accession>
<keyword evidence="2" id="KW-1185">Reference proteome</keyword>
<gene>
    <name evidence="1" type="ORF">PSON_ATCC_30995.1.T0460203</name>
</gene>